<keyword evidence="3 5" id="KW-1133">Transmembrane helix</keyword>
<dbReference type="Gene3D" id="1.20.1070.10">
    <property type="entry name" value="Rhodopsin 7-helix transmembrane proteins"/>
    <property type="match status" value="1"/>
</dbReference>
<dbReference type="GO" id="GO:0016020">
    <property type="term" value="C:membrane"/>
    <property type="evidence" value="ECO:0007669"/>
    <property type="project" value="UniProtKB-SubCell"/>
</dbReference>
<feature type="transmembrane region" description="Helical" evidence="5">
    <location>
        <begin position="33"/>
        <end position="57"/>
    </location>
</feature>
<dbReference type="AlphaFoldDB" id="A0A819HKE3"/>
<sequence>MAICVASQWIIGGLISLPFTFYVSPYCAVPQWLLFYTILISIIVPALITLIINLKIFKHVHDSSKRIHQQMTATTGTIIIRQQPAINRRDLYLLKHMIFMFSMFMIGWTPIFSLEAIDYAYALARLYDRFVTMQSRFKTIYKGHNFTMLLNSQTEKQFLF</sequence>
<dbReference type="Proteomes" id="UP000663860">
    <property type="component" value="Unassembled WGS sequence"/>
</dbReference>
<comment type="subcellular location">
    <subcellularLocation>
        <location evidence="1">Membrane</location>
    </subcellularLocation>
</comment>
<proteinExistence type="predicted"/>
<dbReference type="Proteomes" id="UP000663868">
    <property type="component" value="Unassembled WGS sequence"/>
</dbReference>
<dbReference type="EMBL" id="CAJOBB010001757">
    <property type="protein sequence ID" value="CAF3899573.1"/>
    <property type="molecule type" value="Genomic_DNA"/>
</dbReference>
<feature type="domain" description="G-protein coupled receptors family 1 profile" evidence="6">
    <location>
        <begin position="1"/>
        <end position="112"/>
    </location>
</feature>
<dbReference type="SUPFAM" id="SSF81321">
    <property type="entry name" value="Family A G protein-coupled receptor-like"/>
    <property type="match status" value="1"/>
</dbReference>
<feature type="transmembrane region" description="Helical" evidence="5">
    <location>
        <begin position="91"/>
        <end position="111"/>
    </location>
</feature>
<dbReference type="EMBL" id="CAJNOE010000920">
    <property type="protein sequence ID" value="CAF1358776.1"/>
    <property type="molecule type" value="Genomic_DNA"/>
</dbReference>
<protein>
    <recommendedName>
        <fullName evidence="6">G-protein coupled receptors family 1 profile domain-containing protein</fullName>
    </recommendedName>
</protein>
<evidence type="ECO:0000256" key="2">
    <source>
        <dbReference type="ARBA" id="ARBA00022692"/>
    </source>
</evidence>
<organism evidence="8 9">
    <name type="scientific">Adineta steineri</name>
    <dbReference type="NCBI Taxonomy" id="433720"/>
    <lineage>
        <taxon>Eukaryota</taxon>
        <taxon>Metazoa</taxon>
        <taxon>Spiralia</taxon>
        <taxon>Gnathifera</taxon>
        <taxon>Rotifera</taxon>
        <taxon>Eurotatoria</taxon>
        <taxon>Bdelloidea</taxon>
        <taxon>Adinetida</taxon>
        <taxon>Adinetidae</taxon>
        <taxon>Adineta</taxon>
    </lineage>
</organism>
<keyword evidence="2 5" id="KW-0812">Transmembrane</keyword>
<dbReference type="PROSITE" id="PS50262">
    <property type="entry name" value="G_PROTEIN_RECEP_F1_2"/>
    <property type="match status" value="1"/>
</dbReference>
<accession>A0A819HKE3</accession>
<keyword evidence="4 5" id="KW-0472">Membrane</keyword>
<gene>
    <name evidence="7" type="ORF">IZO911_LOCUS37193</name>
    <name evidence="8" type="ORF">KXQ929_LOCUS22737</name>
</gene>
<evidence type="ECO:0000256" key="3">
    <source>
        <dbReference type="ARBA" id="ARBA00022989"/>
    </source>
</evidence>
<evidence type="ECO:0000313" key="9">
    <source>
        <dbReference type="Proteomes" id="UP000663868"/>
    </source>
</evidence>
<evidence type="ECO:0000256" key="1">
    <source>
        <dbReference type="ARBA" id="ARBA00004370"/>
    </source>
</evidence>
<evidence type="ECO:0000256" key="5">
    <source>
        <dbReference type="SAM" id="Phobius"/>
    </source>
</evidence>
<comment type="caution">
    <text evidence="8">The sequence shown here is derived from an EMBL/GenBank/DDBJ whole genome shotgun (WGS) entry which is preliminary data.</text>
</comment>
<reference evidence="8" key="1">
    <citation type="submission" date="2021-02" db="EMBL/GenBank/DDBJ databases">
        <authorList>
            <person name="Nowell W R."/>
        </authorList>
    </citation>
    <scope>NUCLEOTIDE SEQUENCE</scope>
</reference>
<evidence type="ECO:0000313" key="7">
    <source>
        <dbReference type="EMBL" id="CAF1358776.1"/>
    </source>
</evidence>
<evidence type="ECO:0000259" key="6">
    <source>
        <dbReference type="PROSITE" id="PS50262"/>
    </source>
</evidence>
<dbReference type="InterPro" id="IPR017452">
    <property type="entry name" value="GPCR_Rhodpsn_7TM"/>
</dbReference>
<name>A0A819HKE3_9BILA</name>
<evidence type="ECO:0000313" key="8">
    <source>
        <dbReference type="EMBL" id="CAF3899573.1"/>
    </source>
</evidence>
<evidence type="ECO:0000256" key="4">
    <source>
        <dbReference type="ARBA" id="ARBA00023136"/>
    </source>
</evidence>